<protein>
    <submittedName>
        <fullName evidence="3">Uncharacterized membrane protein YjgN, DUF898 family</fullName>
    </submittedName>
</protein>
<proteinExistence type="predicted"/>
<keyword evidence="4" id="KW-1185">Reference proteome</keyword>
<feature type="transmembrane region" description="Helical" evidence="2">
    <location>
        <begin position="253"/>
        <end position="280"/>
    </location>
</feature>
<dbReference type="Pfam" id="PF05987">
    <property type="entry name" value="DUF898"/>
    <property type="match status" value="2"/>
</dbReference>
<dbReference type="AlphaFoldDB" id="A0A1Y6BRF3"/>
<feature type="transmembrane region" description="Helical" evidence="2">
    <location>
        <begin position="33"/>
        <end position="54"/>
    </location>
</feature>
<evidence type="ECO:0000256" key="1">
    <source>
        <dbReference type="SAM" id="MobiDB-lite"/>
    </source>
</evidence>
<feature type="transmembrane region" description="Helical" evidence="2">
    <location>
        <begin position="109"/>
        <end position="131"/>
    </location>
</feature>
<dbReference type="RefSeq" id="WP_132317961.1">
    <property type="nucleotide sequence ID" value="NZ_FWZT01000006.1"/>
</dbReference>
<feature type="transmembrane region" description="Helical" evidence="2">
    <location>
        <begin position="209"/>
        <end position="232"/>
    </location>
</feature>
<evidence type="ECO:0000313" key="3">
    <source>
        <dbReference type="EMBL" id="SMF17065.1"/>
    </source>
</evidence>
<evidence type="ECO:0000313" key="4">
    <source>
        <dbReference type="Proteomes" id="UP000192907"/>
    </source>
</evidence>
<organism evidence="3 4">
    <name type="scientific">Pseudobacteriovorax antillogorgiicola</name>
    <dbReference type="NCBI Taxonomy" id="1513793"/>
    <lineage>
        <taxon>Bacteria</taxon>
        <taxon>Pseudomonadati</taxon>
        <taxon>Bdellovibrionota</taxon>
        <taxon>Oligoflexia</taxon>
        <taxon>Oligoflexales</taxon>
        <taxon>Pseudobacteriovoracaceae</taxon>
        <taxon>Pseudobacteriovorax</taxon>
    </lineage>
</organism>
<name>A0A1Y6BRF3_9BACT</name>
<accession>A0A1Y6BRF3</accession>
<dbReference type="Proteomes" id="UP000192907">
    <property type="component" value="Unassembled WGS sequence"/>
</dbReference>
<gene>
    <name evidence="3" type="ORF">SAMN06296036_10692</name>
</gene>
<dbReference type="OrthoDB" id="9765721at2"/>
<feature type="transmembrane region" description="Helical" evidence="2">
    <location>
        <begin position="83"/>
        <end position="103"/>
    </location>
</feature>
<feature type="compositionally biased region" description="Basic and acidic residues" evidence="1">
    <location>
        <begin position="1"/>
        <end position="14"/>
    </location>
</feature>
<reference evidence="4" key="1">
    <citation type="submission" date="2017-04" db="EMBL/GenBank/DDBJ databases">
        <authorList>
            <person name="Varghese N."/>
            <person name="Submissions S."/>
        </authorList>
    </citation>
    <scope>NUCLEOTIDE SEQUENCE [LARGE SCALE GENOMIC DNA]</scope>
    <source>
        <strain evidence="4">RKEM611</strain>
    </source>
</reference>
<evidence type="ECO:0000256" key="2">
    <source>
        <dbReference type="SAM" id="Phobius"/>
    </source>
</evidence>
<keyword evidence="2" id="KW-0472">Membrane</keyword>
<keyword evidence="2" id="KW-0812">Transmembrane</keyword>
<dbReference type="EMBL" id="FWZT01000006">
    <property type="protein sequence ID" value="SMF17065.1"/>
    <property type="molecule type" value="Genomic_DNA"/>
</dbReference>
<dbReference type="STRING" id="1513793.SAMN06296036_10692"/>
<sequence length="329" mass="37106">MHETHANAVVREDTTPPSMQQSNFKYHGTGSELGLLILKNVFLTLITIGLYYPWGKTALRKYLWSHTSLDGHRFQFTGTGKEIFIGYLKVLGVYVSFVILNVATRSHTMLNGIIGFGFFLLFLWALPYLAFGSHRYVMSRTKLRGVSFRVDASQQKSIIRLFYKNFLFSVLSLGLYIPVLQFQLAQGLIRATRYGDKPFHQDGKAKDEWIISITNILGMIFTAYLYTPWAIVRKLRYRLRHVRIDDARLETSITGLGLLGVMLLSLLGTILTLGVAAPWIKTFINAYFLKHISLVGNINYDETMMVKSSGGDASGDAGSDVFDVDMGVF</sequence>
<dbReference type="InterPro" id="IPR010295">
    <property type="entry name" value="DUF898"/>
</dbReference>
<feature type="region of interest" description="Disordered" evidence="1">
    <location>
        <begin position="1"/>
        <end position="21"/>
    </location>
</feature>
<keyword evidence="2" id="KW-1133">Transmembrane helix</keyword>
<feature type="transmembrane region" description="Helical" evidence="2">
    <location>
        <begin position="166"/>
        <end position="189"/>
    </location>
</feature>